<dbReference type="PANTHER" id="PTHR31566">
    <property type="entry name" value="CYTOCHROME C BIOGENESIS PROTEIN CCS1, CHLOROPLASTIC"/>
    <property type="match status" value="1"/>
</dbReference>
<accession>A0ABS3M2L9</accession>
<evidence type="ECO:0000313" key="8">
    <source>
        <dbReference type="EMBL" id="MBO1362345.1"/>
    </source>
</evidence>
<protein>
    <submittedName>
        <fullName evidence="8">Cytochrome c biogenesis protein ResB</fullName>
    </submittedName>
</protein>
<dbReference type="EMBL" id="JAERMS010000001">
    <property type="protein sequence ID" value="MBO1362345.1"/>
    <property type="molecule type" value="Genomic_DNA"/>
</dbReference>
<evidence type="ECO:0000256" key="4">
    <source>
        <dbReference type="ARBA" id="ARBA00022989"/>
    </source>
</evidence>
<comment type="caution">
    <text evidence="8">The sequence shown here is derived from an EMBL/GenBank/DDBJ whole genome shotgun (WGS) entry which is preliminary data.</text>
</comment>
<feature type="domain" description="ResB-like" evidence="7">
    <location>
        <begin position="146"/>
        <end position="382"/>
    </location>
</feature>
<evidence type="ECO:0000259" key="7">
    <source>
        <dbReference type="Pfam" id="PF05140"/>
    </source>
</evidence>
<organism evidence="8 9">
    <name type="scientific">Prevotella illustrans</name>
    <dbReference type="NCBI Taxonomy" id="2800387"/>
    <lineage>
        <taxon>Bacteria</taxon>
        <taxon>Pseudomonadati</taxon>
        <taxon>Bacteroidota</taxon>
        <taxon>Bacteroidia</taxon>
        <taxon>Bacteroidales</taxon>
        <taxon>Prevotellaceae</taxon>
        <taxon>Prevotella</taxon>
    </lineage>
</organism>
<feature type="transmembrane region" description="Helical" evidence="6">
    <location>
        <begin position="111"/>
        <end position="130"/>
    </location>
</feature>
<evidence type="ECO:0000256" key="3">
    <source>
        <dbReference type="ARBA" id="ARBA00022748"/>
    </source>
</evidence>
<dbReference type="Pfam" id="PF05140">
    <property type="entry name" value="ResB"/>
    <property type="match status" value="1"/>
</dbReference>
<feature type="transmembrane region" description="Helical" evidence="6">
    <location>
        <begin position="400"/>
        <end position="420"/>
    </location>
</feature>
<sequence length="428" mass="48096">MWTKPWNYREGTAVTMGLTVVGLMLQYSVGPLEWKAFTWPANAIVLAVFVSFIVGAYALRERVYAFRFMTSVQAAVPALAAAALLTVIMGLTRQVPEGKPAADPFGLTKMLNFWPFVLIYVWMTAIVGEVTLRQLGRLNKRAIPSLVSHAGLFIVLTTATLGSADMQRVKMYCETGKPEWRVLDERQDVKELPLAIQLNRFSIEEYPPKLMVIDDKGLPLPVKKPAHILVDRAFKGAKLFDWDIRVVKHVDNAVPEMMAKMVGNMPGEMVGRMRMDSLGQALNKGGYISFEGKGAQCALLVRATKGGKTTEGWVTCGSYQFPYQGLELDKHHTLVMPNREPERFASDVTVFTKDGKSVDTTIEVNKPFTIARWKVYQLSYNERMGKWSDLSIFELVRDPWLPAVYFGIYMILLGAILMFVQAATHRQN</sequence>
<dbReference type="InterPro" id="IPR007816">
    <property type="entry name" value="ResB-like_domain"/>
</dbReference>
<name>A0ABS3M2L9_9BACT</name>
<keyword evidence="2 6" id="KW-0812">Transmembrane</keyword>
<evidence type="ECO:0000313" key="9">
    <source>
        <dbReference type="Proteomes" id="UP000664265"/>
    </source>
</evidence>
<keyword evidence="5 6" id="KW-0472">Membrane</keyword>
<dbReference type="RefSeq" id="WP_107581488.1">
    <property type="nucleotide sequence ID" value="NZ_JAERMS010000001.1"/>
</dbReference>
<evidence type="ECO:0000256" key="6">
    <source>
        <dbReference type="SAM" id="Phobius"/>
    </source>
</evidence>
<feature type="transmembrane region" description="Helical" evidence="6">
    <location>
        <begin position="71"/>
        <end position="91"/>
    </location>
</feature>
<evidence type="ECO:0000256" key="5">
    <source>
        <dbReference type="ARBA" id="ARBA00023136"/>
    </source>
</evidence>
<feature type="transmembrane region" description="Helical" evidence="6">
    <location>
        <begin position="142"/>
        <end position="164"/>
    </location>
</feature>
<keyword evidence="4 6" id="KW-1133">Transmembrane helix</keyword>
<proteinExistence type="predicted"/>
<evidence type="ECO:0000256" key="2">
    <source>
        <dbReference type="ARBA" id="ARBA00022692"/>
    </source>
</evidence>
<evidence type="ECO:0000256" key="1">
    <source>
        <dbReference type="ARBA" id="ARBA00004141"/>
    </source>
</evidence>
<feature type="transmembrane region" description="Helical" evidence="6">
    <location>
        <begin position="12"/>
        <end position="29"/>
    </location>
</feature>
<dbReference type="PANTHER" id="PTHR31566:SF5">
    <property type="entry name" value="RESB-LIKE DOMAIN-CONTAINING PROTEIN"/>
    <property type="match status" value="1"/>
</dbReference>
<keyword evidence="3" id="KW-0201">Cytochrome c-type biogenesis</keyword>
<feature type="transmembrane region" description="Helical" evidence="6">
    <location>
        <begin position="41"/>
        <end position="59"/>
    </location>
</feature>
<dbReference type="Proteomes" id="UP000664265">
    <property type="component" value="Unassembled WGS sequence"/>
</dbReference>
<reference evidence="8 9" key="1">
    <citation type="submission" date="2021-01" db="EMBL/GenBank/DDBJ databases">
        <title>Prevotella A2931 sp. nov.</title>
        <authorList>
            <person name="Buhl M."/>
            <person name="Oberhettinger P."/>
        </authorList>
    </citation>
    <scope>NUCLEOTIDE SEQUENCE [LARGE SCALE GENOMIC DNA]</scope>
    <source>
        <strain evidence="8 9">A2931</strain>
    </source>
</reference>
<comment type="subcellular location">
    <subcellularLocation>
        <location evidence="1">Membrane</location>
        <topology evidence="1">Multi-pass membrane protein</topology>
    </subcellularLocation>
</comment>
<keyword evidence="9" id="KW-1185">Reference proteome</keyword>
<dbReference type="InterPro" id="IPR023494">
    <property type="entry name" value="Cyt_c_bgen_Ccs1/CcsB/ResB"/>
</dbReference>
<gene>
    <name evidence="8" type="ORF">JHU38_00870</name>
</gene>